<dbReference type="AlphaFoldDB" id="A0AAD7GS81"/>
<evidence type="ECO:0000313" key="2">
    <source>
        <dbReference type="Proteomes" id="UP001221757"/>
    </source>
</evidence>
<gene>
    <name evidence="1" type="ORF">B0H17DRAFT_1127101</name>
</gene>
<dbReference type="Proteomes" id="UP001221757">
    <property type="component" value="Unassembled WGS sequence"/>
</dbReference>
<accession>A0AAD7GS81</accession>
<name>A0AAD7GS81_MYCRO</name>
<reference evidence="1" key="1">
    <citation type="submission" date="2023-03" db="EMBL/GenBank/DDBJ databases">
        <title>Massive genome expansion in bonnet fungi (Mycena s.s.) driven by repeated elements and novel gene families across ecological guilds.</title>
        <authorList>
            <consortium name="Lawrence Berkeley National Laboratory"/>
            <person name="Harder C.B."/>
            <person name="Miyauchi S."/>
            <person name="Viragh M."/>
            <person name="Kuo A."/>
            <person name="Thoen E."/>
            <person name="Andreopoulos B."/>
            <person name="Lu D."/>
            <person name="Skrede I."/>
            <person name="Drula E."/>
            <person name="Henrissat B."/>
            <person name="Morin E."/>
            <person name="Kohler A."/>
            <person name="Barry K."/>
            <person name="LaButti K."/>
            <person name="Morin E."/>
            <person name="Salamov A."/>
            <person name="Lipzen A."/>
            <person name="Mereny Z."/>
            <person name="Hegedus B."/>
            <person name="Baldrian P."/>
            <person name="Stursova M."/>
            <person name="Weitz H."/>
            <person name="Taylor A."/>
            <person name="Grigoriev I.V."/>
            <person name="Nagy L.G."/>
            <person name="Martin F."/>
            <person name="Kauserud H."/>
        </authorList>
    </citation>
    <scope>NUCLEOTIDE SEQUENCE</scope>
    <source>
        <strain evidence="1">CBHHK067</strain>
    </source>
</reference>
<proteinExistence type="predicted"/>
<keyword evidence="2" id="KW-1185">Reference proteome</keyword>
<sequence length="101" mass="11402">MQKQLSLQLIHVPKVLQFINGKRSNGGSKALNLNRNNMWAGDGRNKTIDHTAQWLSVGRNCQGDQWGQQGAQLDPEHHWDFDAGYRVSDKNFGRPFKVGGE</sequence>
<comment type="caution">
    <text evidence="1">The sequence shown here is derived from an EMBL/GenBank/DDBJ whole genome shotgun (WGS) entry which is preliminary data.</text>
</comment>
<organism evidence="1 2">
    <name type="scientific">Mycena rosella</name>
    <name type="common">Pink bonnet</name>
    <name type="synonym">Agaricus rosellus</name>
    <dbReference type="NCBI Taxonomy" id="1033263"/>
    <lineage>
        <taxon>Eukaryota</taxon>
        <taxon>Fungi</taxon>
        <taxon>Dikarya</taxon>
        <taxon>Basidiomycota</taxon>
        <taxon>Agaricomycotina</taxon>
        <taxon>Agaricomycetes</taxon>
        <taxon>Agaricomycetidae</taxon>
        <taxon>Agaricales</taxon>
        <taxon>Marasmiineae</taxon>
        <taxon>Mycenaceae</taxon>
        <taxon>Mycena</taxon>
    </lineage>
</organism>
<dbReference type="EMBL" id="JARKIE010000011">
    <property type="protein sequence ID" value="KAJ7704084.1"/>
    <property type="molecule type" value="Genomic_DNA"/>
</dbReference>
<protein>
    <submittedName>
        <fullName evidence="1">Uncharacterized protein</fullName>
    </submittedName>
</protein>
<evidence type="ECO:0000313" key="1">
    <source>
        <dbReference type="EMBL" id="KAJ7704084.1"/>
    </source>
</evidence>